<sequence length="53" mass="5389">MTADQFLPGEVIANGRDVARPPTHHAATASSTNYSATVCCKALAGTSAQTAAR</sequence>
<dbReference type="AlphaFoldDB" id="A0A975T164"/>
<evidence type="ECO:0000313" key="2">
    <source>
        <dbReference type="Proteomes" id="UP000683575"/>
    </source>
</evidence>
<evidence type="ECO:0000313" key="1">
    <source>
        <dbReference type="EMBL" id="QWZ09730.1"/>
    </source>
</evidence>
<gene>
    <name evidence="1" type="ORF">KRR39_08330</name>
</gene>
<protein>
    <submittedName>
        <fullName evidence="1">Uncharacterized protein</fullName>
    </submittedName>
</protein>
<proteinExistence type="predicted"/>
<organism evidence="1 2">
    <name type="scientific">Nocardioides panacis</name>
    <dbReference type="NCBI Taxonomy" id="2849501"/>
    <lineage>
        <taxon>Bacteria</taxon>
        <taxon>Bacillati</taxon>
        <taxon>Actinomycetota</taxon>
        <taxon>Actinomycetes</taxon>
        <taxon>Propionibacteriales</taxon>
        <taxon>Nocardioidaceae</taxon>
        <taxon>Nocardioides</taxon>
    </lineage>
</organism>
<dbReference type="KEGG" id="nps:KRR39_08330"/>
<keyword evidence="2" id="KW-1185">Reference proteome</keyword>
<dbReference type="EMBL" id="CP077062">
    <property type="protein sequence ID" value="QWZ09730.1"/>
    <property type="molecule type" value="Genomic_DNA"/>
</dbReference>
<dbReference type="Proteomes" id="UP000683575">
    <property type="component" value="Chromosome"/>
</dbReference>
<reference evidence="1" key="1">
    <citation type="submission" date="2021-06" db="EMBL/GenBank/DDBJ databases">
        <title>Complete genome sequence of Nocardioides sp. G188.</title>
        <authorList>
            <person name="Im W.-T."/>
        </authorList>
    </citation>
    <scope>NUCLEOTIDE SEQUENCE</scope>
    <source>
        <strain evidence="1">G188</strain>
    </source>
</reference>
<accession>A0A975T164</accession>
<name>A0A975T164_9ACTN</name>